<dbReference type="GeneID" id="9926031"/>
<organism evidence="1 2">
    <name type="scientific">Acinetobacter phage Acj61</name>
    <dbReference type="NCBI Taxonomy" id="760732"/>
    <lineage>
        <taxon>Viruses</taxon>
        <taxon>Duplodnaviria</taxon>
        <taxon>Heunggongvirae</taxon>
        <taxon>Uroviricota</taxon>
        <taxon>Caudoviricetes</taxon>
        <taxon>Pantevenvirales</taxon>
        <taxon>Straboviridae</taxon>
        <taxon>Twarogvirinae</taxon>
        <taxon>Lasallevirus</taxon>
        <taxon>Lasallevirus Acj61</taxon>
        <taxon>Acinetobacter virus Acj61</taxon>
    </lineage>
</organism>
<protein>
    <submittedName>
        <fullName evidence="1">Uncharacterized protein vs.1</fullName>
    </submittedName>
</protein>
<dbReference type="Proteomes" id="UP000008730">
    <property type="component" value="Segment"/>
</dbReference>
<dbReference type="Gene3D" id="1.10.530.10">
    <property type="match status" value="1"/>
</dbReference>
<keyword evidence="2" id="KW-1185">Reference proteome</keyword>
<dbReference type="EMBL" id="GU911519">
    <property type="protein sequence ID" value="ADG36105.1"/>
    <property type="molecule type" value="Genomic_DNA"/>
</dbReference>
<evidence type="ECO:0000313" key="1">
    <source>
        <dbReference type="EMBL" id="ADG36105.1"/>
    </source>
</evidence>
<sequence>MKFVKVAILALIFLISPVAFANYNFSDAQIANMQKAYQFGQSQGKKNYHGTNLNVGYIMAAILWQESSAGINIKNGHAVGAFQNYIPTVKSRLKQQGITKSHAEISRELSNFNRSAHWANVEIDSWLKTHKGNMPKALASYNAGYNVGAGYRYSSSVIRKATYLRDHNVLKVK</sequence>
<dbReference type="SUPFAM" id="SSF53955">
    <property type="entry name" value="Lysozyme-like"/>
    <property type="match status" value="1"/>
</dbReference>
<evidence type="ECO:0000313" key="2">
    <source>
        <dbReference type="Proteomes" id="UP000008730"/>
    </source>
</evidence>
<dbReference type="KEGG" id="vg:9926031"/>
<dbReference type="RefSeq" id="YP_004009757.1">
    <property type="nucleotide sequence ID" value="NC_014661.1"/>
</dbReference>
<reference evidence="1 2" key="1">
    <citation type="journal article" date="2010" name="Virol. J.">
        <title>Genomes of the T4-related bacteriophages as windows on microbial genome evolution.</title>
        <authorList>
            <person name="Petrov V.M."/>
            <person name="Ratnayaka S."/>
            <person name="Nolan J.M."/>
            <person name="Miller E.S."/>
            <person name="Karam J.D."/>
        </authorList>
    </citation>
    <scope>NUCLEOTIDE SEQUENCE [LARGE SCALE GENOMIC DNA]</scope>
</reference>
<name>E5E4C1_9CAUD</name>
<dbReference type="InterPro" id="IPR023346">
    <property type="entry name" value="Lysozyme-like_dom_sf"/>
</dbReference>
<dbReference type="OrthoDB" id="11578at10239"/>
<gene>
    <name evidence="1" type="primary">vs.1</name>
    <name evidence="1" type="ORF">Acj61p140</name>
</gene>
<proteinExistence type="predicted"/>
<accession>E5E4C1</accession>